<dbReference type="Gene3D" id="3.40.630.30">
    <property type="match status" value="1"/>
</dbReference>
<dbReference type="PANTHER" id="PTHR36449:SF1">
    <property type="entry name" value="ACETYLTRANSFERASE"/>
    <property type="match status" value="1"/>
</dbReference>
<evidence type="ECO:0000313" key="6">
    <source>
        <dbReference type="Proteomes" id="UP000070250"/>
    </source>
</evidence>
<keyword evidence="2" id="KW-1277">Toxin-antitoxin system</keyword>
<dbReference type="RefSeq" id="WP_066919184.1">
    <property type="nucleotide sequence ID" value="NZ_CP011971.1"/>
</dbReference>
<evidence type="ECO:0000256" key="1">
    <source>
        <dbReference type="ARBA" id="ARBA00009342"/>
    </source>
</evidence>
<accession>A0A127F9Y1</accession>
<dbReference type="Proteomes" id="UP000070250">
    <property type="component" value="Chromosome"/>
</dbReference>
<name>A0A127F9Y1_STEDE</name>
<sequence length="183" mass="19752">MLDWREEPIGRNHDRKAFDCGTPELNEYLRRHARQNHEGGGSKTFVAVALSAPVTILGYYSISPASIAFEKVPAVLTKGLGCYEVAVYRLARLAVSLPLQRQGLGGDLLLAAGARALAVASQVGGVALAIDAKDEKAARWYERFGAMPLLDSSPLSLILPFKTIIDALDIAQSESSICPETRE</sequence>
<evidence type="ECO:0000256" key="3">
    <source>
        <dbReference type="ARBA" id="ARBA00022679"/>
    </source>
</evidence>
<dbReference type="OrthoDB" id="9799147at2"/>
<dbReference type="KEGG" id="sdf:ACG33_04845"/>
<dbReference type="InterPro" id="IPR016181">
    <property type="entry name" value="Acyl_CoA_acyltransferase"/>
</dbReference>
<keyword evidence="4" id="KW-0012">Acyltransferase</keyword>
<proteinExistence type="inferred from homology"/>
<dbReference type="GO" id="GO:0016746">
    <property type="term" value="F:acyltransferase activity"/>
    <property type="evidence" value="ECO:0007669"/>
    <property type="project" value="UniProtKB-KW"/>
</dbReference>
<protein>
    <submittedName>
        <fullName evidence="5">Acetyltransferase</fullName>
    </submittedName>
</protein>
<organism evidence="5 6">
    <name type="scientific">Steroidobacter denitrificans</name>
    <dbReference type="NCBI Taxonomy" id="465721"/>
    <lineage>
        <taxon>Bacteria</taxon>
        <taxon>Pseudomonadati</taxon>
        <taxon>Pseudomonadota</taxon>
        <taxon>Gammaproteobacteria</taxon>
        <taxon>Steroidobacterales</taxon>
        <taxon>Steroidobacteraceae</taxon>
        <taxon>Steroidobacter</taxon>
    </lineage>
</organism>
<dbReference type="PANTHER" id="PTHR36449">
    <property type="entry name" value="ACETYLTRANSFERASE-RELATED"/>
    <property type="match status" value="1"/>
</dbReference>
<dbReference type="EMBL" id="CP011971">
    <property type="protein sequence ID" value="AMN46441.1"/>
    <property type="molecule type" value="Genomic_DNA"/>
</dbReference>
<dbReference type="STRING" id="465721.ACG33_04845"/>
<keyword evidence="6" id="KW-1185">Reference proteome</keyword>
<keyword evidence="3 5" id="KW-0808">Transferase</keyword>
<dbReference type="PATRIC" id="fig|465721.4.peg.1037"/>
<dbReference type="SUPFAM" id="SSF55729">
    <property type="entry name" value="Acyl-CoA N-acyltransferases (Nat)"/>
    <property type="match status" value="1"/>
</dbReference>
<evidence type="ECO:0000256" key="2">
    <source>
        <dbReference type="ARBA" id="ARBA00022649"/>
    </source>
</evidence>
<comment type="similarity">
    <text evidence="1">Belongs to the acetyltransferase family. GNAT subfamily.</text>
</comment>
<gene>
    <name evidence="5" type="ORF">ACG33_04845</name>
</gene>
<reference evidence="5 6" key="1">
    <citation type="submission" date="2015-06" db="EMBL/GenBank/DDBJ databases">
        <title>A Comprehensive Approach to Explore the Metabolic and Phylogenetic Diversity of Bacterial Steroid Degradation in the Environment: Testosterone as an Example.</title>
        <authorList>
            <person name="Yang F.-C."/>
            <person name="Chen Y.-L."/>
            <person name="Yu C.-P."/>
            <person name="Tang S.-L."/>
            <person name="Wang P.-H."/>
            <person name="Ismail W."/>
            <person name="Wang C.-H."/>
            <person name="Yang C.-Y."/>
            <person name="Chiang Y.-R."/>
        </authorList>
    </citation>
    <scope>NUCLEOTIDE SEQUENCE [LARGE SCALE GENOMIC DNA]</scope>
    <source>
        <strain evidence="5 6">DSM 18526</strain>
    </source>
</reference>
<evidence type="ECO:0000256" key="4">
    <source>
        <dbReference type="ARBA" id="ARBA00023315"/>
    </source>
</evidence>
<evidence type="ECO:0000313" key="5">
    <source>
        <dbReference type="EMBL" id="AMN46441.1"/>
    </source>
</evidence>
<dbReference type="AlphaFoldDB" id="A0A127F9Y1"/>